<dbReference type="EMBL" id="PDNV01000003">
    <property type="protein sequence ID" value="PLC54980.1"/>
    <property type="molecule type" value="Genomic_DNA"/>
</dbReference>
<protein>
    <submittedName>
        <fullName evidence="2">Uncharacterized protein</fullName>
    </submittedName>
</protein>
<gene>
    <name evidence="2" type="ORF">CR155_05875</name>
</gene>
<keyword evidence="1" id="KW-0472">Membrane</keyword>
<evidence type="ECO:0000313" key="3">
    <source>
        <dbReference type="Proteomes" id="UP000234328"/>
    </source>
</evidence>
<accession>A0A2N4UIZ7</accession>
<proteinExistence type="predicted"/>
<name>A0A2N4UIZ7_9BURK</name>
<keyword evidence="3" id="KW-1185">Reference proteome</keyword>
<feature type="transmembrane region" description="Helical" evidence="1">
    <location>
        <begin position="104"/>
        <end position="126"/>
    </location>
</feature>
<comment type="caution">
    <text evidence="2">The sequence shown here is derived from an EMBL/GenBank/DDBJ whole genome shotgun (WGS) entry which is preliminary data.</text>
</comment>
<dbReference type="AlphaFoldDB" id="A0A2N4UIZ7"/>
<sequence length="176" mass="18713">MNWQMLFGEKATTKIAAVFDSESQALSAADFLKSAAGLQSTQVLLVEPYERDYAKKLEPEPQGVARTAIRAHAMLGLAGLVAGILVWFALYAADIPAIDSSPGLSAMAIIFLGSIAGLLLGGLITSRPDHQIVIQRVKTATEAGQWSLIVHPRDARECDVVIEKLTAAGADIARTV</sequence>
<keyword evidence="1" id="KW-1133">Transmembrane helix</keyword>
<dbReference type="RefSeq" id="WP_102069057.1">
    <property type="nucleotide sequence ID" value="NZ_PDNV01000003.1"/>
</dbReference>
<reference evidence="2 3" key="1">
    <citation type="submission" date="2017-10" db="EMBL/GenBank/DDBJ databases">
        <title>Two draft genome sequences of Pusillimonas sp. strains isolated from a nitrate- and radionuclide-contaminated groundwater in Russia.</title>
        <authorList>
            <person name="Grouzdev D.S."/>
            <person name="Tourova T.P."/>
            <person name="Goeva M.A."/>
            <person name="Babich T.L."/>
            <person name="Sokolova D.S."/>
            <person name="Abdullin R."/>
            <person name="Poltaraus A.B."/>
            <person name="Toshchakov S.V."/>
            <person name="Nazina T.N."/>
        </authorList>
    </citation>
    <scope>NUCLEOTIDE SEQUENCE [LARGE SCALE GENOMIC DNA]</scope>
    <source>
        <strain evidence="2 3">JR1/69-2-13</strain>
    </source>
</reference>
<keyword evidence="1" id="KW-0812">Transmembrane</keyword>
<evidence type="ECO:0000313" key="2">
    <source>
        <dbReference type="EMBL" id="PLC54980.1"/>
    </source>
</evidence>
<feature type="transmembrane region" description="Helical" evidence="1">
    <location>
        <begin position="73"/>
        <end position="92"/>
    </location>
</feature>
<organism evidence="2 3">
    <name type="scientific">Pollutimonas nitritireducens</name>
    <dbReference type="NCBI Taxonomy" id="2045209"/>
    <lineage>
        <taxon>Bacteria</taxon>
        <taxon>Pseudomonadati</taxon>
        <taxon>Pseudomonadota</taxon>
        <taxon>Betaproteobacteria</taxon>
        <taxon>Burkholderiales</taxon>
        <taxon>Alcaligenaceae</taxon>
        <taxon>Pollutimonas</taxon>
    </lineage>
</organism>
<dbReference type="OrthoDB" id="8562850at2"/>
<evidence type="ECO:0000256" key="1">
    <source>
        <dbReference type="SAM" id="Phobius"/>
    </source>
</evidence>
<dbReference type="Proteomes" id="UP000234328">
    <property type="component" value="Unassembled WGS sequence"/>
</dbReference>